<dbReference type="InterPro" id="IPR001227">
    <property type="entry name" value="Ac_transferase_dom_sf"/>
</dbReference>
<feature type="domain" description="Malonyl-CoA:ACP transacylase (MAT)" evidence="8">
    <location>
        <begin position="10"/>
        <end position="315"/>
    </location>
</feature>
<dbReference type="InterPro" id="IPR024925">
    <property type="entry name" value="Malonyl_CoA-ACP_transAc"/>
</dbReference>
<sequence length="315" mass="32869">MNAKGDTAFVFPGQGSQCVGMLKALAADHAQIVETFREASEVLGYDLWDLTQNGPEEVLNRTAVTQPALLAADVGCYRAWRARNGVRPAVMAGHSLGEYAALVCAEAMDFREAVRLVARRGELMQGAVPQGEGAMAAILGLADEAVEAVCRECAQGETLAAANYNAPGQVVIAGTKAAVDRALIAARAAGARRSIVLAVSAPSHCGLMQGAAREFAETLAPVTLKAPVVPVIQNTPVAALSEPDLIREALVSQLFSPVRWVETIRLVAAWEGMSRIVECGPGKVLTGLDRRIVDLPCVSLGEPADFAAALGATGS</sequence>
<protein>
    <recommendedName>
        <fullName evidence="2 6">Malonyl CoA-acyl carrier protein transacylase</fullName>
        <ecNumber evidence="1 6">2.3.1.39</ecNumber>
    </recommendedName>
</protein>
<comment type="caution">
    <text evidence="9">The sequence shown here is derived from an EMBL/GenBank/DDBJ whole genome shotgun (WGS) entry which is preliminary data.</text>
</comment>
<keyword evidence="3 6" id="KW-0808">Transferase</keyword>
<reference evidence="9 10" key="1">
    <citation type="submission" date="2018-02" db="EMBL/GenBank/DDBJ databases">
        <title>Insights into the biology of acidophilic members of the Acidiferrobacteraceae family derived from comparative genomic analyses.</title>
        <authorList>
            <person name="Issotta F."/>
            <person name="Thyssen C."/>
            <person name="Mena C."/>
            <person name="Moya A."/>
            <person name="Bellenberg S."/>
            <person name="Sproer C."/>
            <person name="Covarrubias P.C."/>
            <person name="Sand W."/>
            <person name="Quatrini R."/>
            <person name="Vera M."/>
        </authorList>
    </citation>
    <scope>NUCLEOTIDE SEQUENCE [LARGE SCALE GENOMIC DNA]</scope>
    <source>
        <strain evidence="10">m-1</strain>
    </source>
</reference>
<feature type="active site" evidence="7">
    <location>
        <position position="95"/>
    </location>
</feature>
<evidence type="ECO:0000256" key="4">
    <source>
        <dbReference type="ARBA" id="ARBA00023315"/>
    </source>
</evidence>
<evidence type="ECO:0000256" key="6">
    <source>
        <dbReference type="PIRNR" id="PIRNR000446"/>
    </source>
</evidence>
<dbReference type="InterPro" id="IPR050858">
    <property type="entry name" value="Mal-CoA-ACP_Trans/PKS_FabD"/>
</dbReference>
<dbReference type="PIRSF" id="PIRSF000446">
    <property type="entry name" value="Mct"/>
    <property type="match status" value="1"/>
</dbReference>
<dbReference type="Proteomes" id="UP000253250">
    <property type="component" value="Unassembled WGS sequence"/>
</dbReference>
<dbReference type="PANTHER" id="PTHR42681:SF1">
    <property type="entry name" value="MALONYL-COA-ACYL CARRIER PROTEIN TRANSACYLASE, MITOCHONDRIAL"/>
    <property type="match status" value="1"/>
</dbReference>
<dbReference type="GO" id="GO:0004314">
    <property type="term" value="F:[acyl-carrier-protein] S-malonyltransferase activity"/>
    <property type="evidence" value="ECO:0007669"/>
    <property type="project" value="UniProtKB-EC"/>
</dbReference>
<organism evidence="9 10">
    <name type="scientific">Acidiferrobacter thiooxydans</name>
    <dbReference type="NCBI Taxonomy" id="163359"/>
    <lineage>
        <taxon>Bacteria</taxon>
        <taxon>Pseudomonadati</taxon>
        <taxon>Pseudomonadota</taxon>
        <taxon>Gammaproteobacteria</taxon>
        <taxon>Acidiferrobacterales</taxon>
        <taxon>Acidiferrobacteraceae</taxon>
        <taxon>Acidiferrobacter</taxon>
    </lineage>
</organism>
<dbReference type="NCBIfam" id="TIGR00128">
    <property type="entry name" value="fabD"/>
    <property type="match status" value="1"/>
</dbReference>
<evidence type="ECO:0000313" key="10">
    <source>
        <dbReference type="Proteomes" id="UP000253250"/>
    </source>
</evidence>
<dbReference type="SMART" id="SM00827">
    <property type="entry name" value="PKS_AT"/>
    <property type="match status" value="1"/>
</dbReference>
<accession>A0A368HCH4</accession>
<dbReference type="InterPro" id="IPR016035">
    <property type="entry name" value="Acyl_Trfase/lysoPLipase"/>
</dbReference>
<dbReference type="Pfam" id="PF00698">
    <property type="entry name" value="Acyl_transf_1"/>
    <property type="match status" value="1"/>
</dbReference>
<dbReference type="FunFam" id="3.30.70.250:FF:000001">
    <property type="entry name" value="Malonyl CoA-acyl carrier protein transacylase"/>
    <property type="match status" value="1"/>
</dbReference>
<evidence type="ECO:0000256" key="7">
    <source>
        <dbReference type="PIRSR" id="PIRSR000446-1"/>
    </source>
</evidence>
<dbReference type="EMBL" id="PSYR01000002">
    <property type="protein sequence ID" value="RCN56145.1"/>
    <property type="molecule type" value="Genomic_DNA"/>
</dbReference>
<dbReference type="GO" id="GO:0006633">
    <property type="term" value="P:fatty acid biosynthetic process"/>
    <property type="evidence" value="ECO:0007669"/>
    <property type="project" value="TreeGrafter"/>
</dbReference>
<feature type="active site" evidence="7">
    <location>
        <position position="204"/>
    </location>
</feature>
<dbReference type="InterPro" id="IPR004410">
    <property type="entry name" value="Malonyl_CoA-ACP_transAc_FabD"/>
</dbReference>
<evidence type="ECO:0000313" key="9">
    <source>
        <dbReference type="EMBL" id="RCN56145.1"/>
    </source>
</evidence>
<proteinExistence type="inferred from homology"/>
<dbReference type="Gene3D" id="3.30.70.250">
    <property type="entry name" value="Malonyl-CoA ACP transacylase, ACP-binding"/>
    <property type="match status" value="1"/>
</dbReference>
<keyword evidence="10" id="KW-1185">Reference proteome</keyword>
<evidence type="ECO:0000256" key="2">
    <source>
        <dbReference type="ARBA" id="ARBA00018953"/>
    </source>
</evidence>
<dbReference type="InterPro" id="IPR014043">
    <property type="entry name" value="Acyl_transferase_dom"/>
</dbReference>
<dbReference type="EC" id="2.3.1.39" evidence="1 6"/>
<dbReference type="AlphaFoldDB" id="A0A368HCH4"/>
<keyword evidence="4 6" id="KW-0012">Acyltransferase</keyword>
<dbReference type="OrthoDB" id="9808564at2"/>
<evidence type="ECO:0000256" key="1">
    <source>
        <dbReference type="ARBA" id="ARBA00013258"/>
    </source>
</evidence>
<dbReference type="SUPFAM" id="SSF55048">
    <property type="entry name" value="Probable ACP-binding domain of malonyl-CoA ACP transacylase"/>
    <property type="match status" value="1"/>
</dbReference>
<gene>
    <name evidence="9" type="primary">fabD</name>
    <name evidence="9" type="ORF">C4900_09800</name>
</gene>
<dbReference type="SUPFAM" id="SSF52151">
    <property type="entry name" value="FabD/lysophospholipase-like"/>
    <property type="match status" value="1"/>
</dbReference>
<dbReference type="InterPro" id="IPR016036">
    <property type="entry name" value="Malonyl_transacylase_ACP-bd"/>
</dbReference>
<dbReference type="RefSeq" id="WP_114283008.1">
    <property type="nucleotide sequence ID" value="NZ_CP080624.1"/>
</dbReference>
<comment type="catalytic activity">
    <reaction evidence="5 6">
        <text>holo-[ACP] + malonyl-CoA = malonyl-[ACP] + CoA</text>
        <dbReference type="Rhea" id="RHEA:41792"/>
        <dbReference type="Rhea" id="RHEA-COMP:9623"/>
        <dbReference type="Rhea" id="RHEA-COMP:9685"/>
        <dbReference type="ChEBI" id="CHEBI:57287"/>
        <dbReference type="ChEBI" id="CHEBI:57384"/>
        <dbReference type="ChEBI" id="CHEBI:64479"/>
        <dbReference type="ChEBI" id="CHEBI:78449"/>
        <dbReference type="EC" id="2.3.1.39"/>
    </reaction>
</comment>
<evidence type="ECO:0000256" key="5">
    <source>
        <dbReference type="ARBA" id="ARBA00048462"/>
    </source>
</evidence>
<dbReference type="GO" id="GO:0005829">
    <property type="term" value="C:cytosol"/>
    <property type="evidence" value="ECO:0007669"/>
    <property type="project" value="TreeGrafter"/>
</dbReference>
<evidence type="ECO:0000259" key="8">
    <source>
        <dbReference type="SMART" id="SM00827"/>
    </source>
</evidence>
<dbReference type="Gene3D" id="3.40.366.10">
    <property type="entry name" value="Malonyl-Coenzyme A Acyl Carrier Protein, domain 2"/>
    <property type="match status" value="1"/>
</dbReference>
<dbReference type="PANTHER" id="PTHR42681">
    <property type="entry name" value="MALONYL-COA-ACYL CARRIER PROTEIN TRANSACYLASE, MITOCHONDRIAL"/>
    <property type="match status" value="1"/>
</dbReference>
<evidence type="ECO:0000256" key="3">
    <source>
        <dbReference type="ARBA" id="ARBA00022679"/>
    </source>
</evidence>
<name>A0A368HCH4_9GAMM</name>
<comment type="similarity">
    <text evidence="6">Belongs to the fabD family.</text>
</comment>